<organism evidence="3 4">
    <name type="scientific">Arthrobacter nitrophenolicus</name>
    <dbReference type="NCBI Taxonomy" id="683150"/>
    <lineage>
        <taxon>Bacteria</taxon>
        <taxon>Bacillati</taxon>
        <taxon>Actinomycetota</taxon>
        <taxon>Actinomycetes</taxon>
        <taxon>Micrococcales</taxon>
        <taxon>Micrococcaceae</taxon>
        <taxon>Arthrobacter</taxon>
    </lineage>
</organism>
<evidence type="ECO:0008006" key="5">
    <source>
        <dbReference type="Google" id="ProtNLM"/>
    </source>
</evidence>
<gene>
    <name evidence="3" type="ORF">G205_01698</name>
</gene>
<dbReference type="AlphaFoldDB" id="L8TW31"/>
<protein>
    <recommendedName>
        <fullName evidence="5">Sortase</fullName>
    </recommendedName>
</protein>
<evidence type="ECO:0000313" key="3">
    <source>
        <dbReference type="EMBL" id="ELT45926.1"/>
    </source>
</evidence>
<keyword evidence="2" id="KW-0732">Signal</keyword>
<sequence>MPGLLLASALLGLSAPASASEPSGWLELNAGAASSVHRLTPGGSAHWPVDVVVRGEPATALDVELQPEPGAPDVLRGFLTVELRACAQPWVLDVCESGPRVLVPRTALNAAEGLRADLMEPGNALSDGAHVLLTATLAEDVPREVQGTRTRILVGVYGSGDDAGTGPAGDPDQQPGGTPPGSLADTGARLGGYALLGLLAVAVGVSLSRLRAAA</sequence>
<dbReference type="EMBL" id="AOFD01000003">
    <property type="protein sequence ID" value="ELT45926.1"/>
    <property type="molecule type" value="Genomic_DNA"/>
</dbReference>
<evidence type="ECO:0000256" key="1">
    <source>
        <dbReference type="SAM" id="MobiDB-lite"/>
    </source>
</evidence>
<name>L8TW31_9MICC</name>
<evidence type="ECO:0000313" key="4">
    <source>
        <dbReference type="Proteomes" id="UP000011189"/>
    </source>
</evidence>
<comment type="caution">
    <text evidence="3">The sequence shown here is derived from an EMBL/GenBank/DDBJ whole genome shotgun (WGS) entry which is preliminary data.</text>
</comment>
<feature type="region of interest" description="Disordered" evidence="1">
    <location>
        <begin position="160"/>
        <end position="185"/>
    </location>
</feature>
<accession>L8TW31</accession>
<dbReference type="PATRIC" id="fig|683150.5.peg.336"/>
<feature type="signal peptide" evidence="2">
    <location>
        <begin position="1"/>
        <end position="19"/>
    </location>
</feature>
<reference evidence="4" key="1">
    <citation type="journal article" date="2013" name="Genome Announc.">
        <title>Draft Genome Sequence of the 2-Chloro-4-Nitrophenol-Degrading Bacterium Arthrobacter sp. Strain SJCon.</title>
        <authorList>
            <person name="Vikram S."/>
            <person name="Kumar S."/>
            <person name="Vaidya B."/>
            <person name="Pinnaka A.K."/>
            <person name="Raghava G.P."/>
        </authorList>
    </citation>
    <scope>NUCLEOTIDE SEQUENCE [LARGE SCALE GENOMIC DNA]</scope>
    <source>
        <strain evidence="4">SJCon</strain>
    </source>
</reference>
<feature type="chain" id="PRO_5003996952" description="Sortase" evidence="2">
    <location>
        <begin position="20"/>
        <end position="214"/>
    </location>
</feature>
<keyword evidence="4" id="KW-1185">Reference proteome</keyword>
<dbReference type="Proteomes" id="UP000011189">
    <property type="component" value="Unassembled WGS sequence"/>
</dbReference>
<evidence type="ECO:0000256" key="2">
    <source>
        <dbReference type="SAM" id="SignalP"/>
    </source>
</evidence>
<proteinExistence type="predicted"/>